<dbReference type="CDD" id="cd22343">
    <property type="entry name" value="PDDEXK_lambda_exonuclease-like"/>
    <property type="match status" value="1"/>
</dbReference>
<dbReference type="InterPro" id="IPR051703">
    <property type="entry name" value="NF-kappa-B_Signaling_Reg"/>
</dbReference>
<evidence type="ECO:0008006" key="7">
    <source>
        <dbReference type="Google" id="ProtNLM"/>
    </source>
</evidence>
<dbReference type="Pfam" id="PF10545">
    <property type="entry name" value="MADF_DNA_bdg"/>
    <property type="match status" value="1"/>
</dbReference>
<feature type="region of interest" description="Disordered" evidence="1">
    <location>
        <begin position="1045"/>
        <end position="1077"/>
    </location>
</feature>
<feature type="region of interest" description="Disordered" evidence="1">
    <location>
        <begin position="148"/>
        <end position="178"/>
    </location>
</feature>
<dbReference type="AlphaFoldDB" id="A0A922SAP1"/>
<dbReference type="Proteomes" id="UP000814243">
    <property type="component" value="Unassembled WGS sequence"/>
</dbReference>
<dbReference type="SUPFAM" id="SSF52980">
    <property type="entry name" value="Restriction endonuclease-like"/>
    <property type="match status" value="1"/>
</dbReference>
<organism evidence="5 6">
    <name type="scientific">Spodoptera exigua</name>
    <name type="common">Beet armyworm</name>
    <name type="synonym">Noctua fulgens</name>
    <dbReference type="NCBI Taxonomy" id="7107"/>
    <lineage>
        <taxon>Eukaryota</taxon>
        <taxon>Metazoa</taxon>
        <taxon>Ecdysozoa</taxon>
        <taxon>Arthropoda</taxon>
        <taxon>Hexapoda</taxon>
        <taxon>Insecta</taxon>
        <taxon>Pterygota</taxon>
        <taxon>Neoptera</taxon>
        <taxon>Endopterygota</taxon>
        <taxon>Lepidoptera</taxon>
        <taxon>Glossata</taxon>
        <taxon>Ditrysia</taxon>
        <taxon>Noctuoidea</taxon>
        <taxon>Noctuidae</taxon>
        <taxon>Amphipyrinae</taxon>
        <taxon>Spodoptera</taxon>
    </lineage>
</organism>
<feature type="domain" description="MADF" evidence="3">
    <location>
        <begin position="10"/>
        <end position="50"/>
    </location>
</feature>
<sequence>MANNITPEVLIPLVEQRAVLWDKTLDVYKDKGLKLAAWREICCVFEPNFDKLEEKERKDFAVSAHTSNGLCKILHLLDKIPKVHSTYLLARLRRIAASQNIVEASECDRNEVITECLPSAITTLNLENVNPNAQTIRTDYCHAEQNTHHNDYDKNEENAPQSSLKPRTTRKSRPQTQSVIQDKNLYDAAERVIIDKVYFFEKLKIISNHAPQFGCTLSNLNIVGETKLGLHSKLKLSCNMCRGEFIINTSDPKPTQNLDINTAAVSGITSAGIGLEQFQGLCIAMNLPTMTQQMYRKKHTEICDQWEKTAHKVMEAAAERERLAAIEEGRVKNGVAVIDVIADGCWSKRSYKSNYAALSGAAAIVGRKFKEVLFLGVRNKYCCICARAQNKGIAPSEHKCFKNYTGCSSGMEADIIAEGFRKSVEMYNIIYGRLIADGDSSTYSKILEERPYKDVTVEKIECRNHILRNLCNKLVSVSKDTKYPLPMRKMLTTQRILAIRKVICCAIKKHKLETLELGERINKLYIDISNSYNHAFGHHNECVDYYCSSEKKNEDLVPKVKNSAFWVKIQHIVGIVAAHSRSLINDCDSNAVEQFNSIIAKFVGGKRTNLVQRQTYQSNCAAAVVAFNTKRPLYNIQKSLLGKSPKSKIKTFEEKKIQKNMLRRKLTRVRRIHFNEKSTTTDKHYGTDSCHKPDMEEDIYRIAKESFLKNLEKSDQERLLIERATILQRDSSEWLELRRNLLTASNFGKVIKRRPTTSATIVQAMLYKSDISNVVSIKHGVDNETIALNQLAAQEGVQIRSCGLFIDSEIPFLAATPDGLVGDDTIVEIKCPMSAYNMPIKEAVEKRKIKFWNIKDETMVVNTNDTWYYQIQGQLHITKRKICLFAVWLGERQALAVERIKRDEDFWKKKMIVKLTDFYMNHILPELVDPRHTRNMPLRQPNIQGGKTTKIRLAEEQICSEPLKLSRLLPRDQPDPHSTATESSKIRVEQAPTHISTKWTHIRDAFMRSLKNEKEKKRSGAGAKTTRPYVYKNQLSFLLKVTEPRMTSDSSNEPNNSISDTLSDAAPSTQKKTKTDTLDDKMSQFLDYKLNNQEHPHVSFIKGILPSLASFDNDDNFEFQTGIMQLIQKN</sequence>
<feature type="domain" description="Mutator-like transposase" evidence="4">
    <location>
        <begin position="197"/>
        <end position="547"/>
    </location>
</feature>
<evidence type="ECO:0000259" key="3">
    <source>
        <dbReference type="Pfam" id="PF10545"/>
    </source>
</evidence>
<evidence type="ECO:0000259" key="4">
    <source>
        <dbReference type="Pfam" id="PF20700"/>
    </source>
</evidence>
<evidence type="ECO:0000313" key="5">
    <source>
        <dbReference type="EMBL" id="KAH9630138.1"/>
    </source>
</evidence>
<dbReference type="InterPro" id="IPR011335">
    <property type="entry name" value="Restrct_endonuc-II-like"/>
</dbReference>
<feature type="compositionally biased region" description="Polar residues" evidence="1">
    <location>
        <begin position="1045"/>
        <end position="1068"/>
    </location>
</feature>
<name>A0A922SAP1_SPOEX</name>
<dbReference type="InterPro" id="IPR006578">
    <property type="entry name" value="MADF-dom"/>
</dbReference>
<evidence type="ECO:0000256" key="1">
    <source>
        <dbReference type="SAM" id="MobiDB-lite"/>
    </source>
</evidence>
<reference evidence="5" key="1">
    <citation type="journal article" date="2021" name="G3 (Bethesda)">
        <title>Genome and transcriptome analysis of the beet armyworm Spodoptera exigua reveals targets for pest control. .</title>
        <authorList>
            <person name="Simon S."/>
            <person name="Breeschoten T."/>
            <person name="Jansen H.J."/>
            <person name="Dirks R.P."/>
            <person name="Schranz M.E."/>
            <person name="Ros V.I.D."/>
        </authorList>
    </citation>
    <scope>NUCLEOTIDE SEQUENCE</scope>
    <source>
        <strain evidence="5">TB_SE_WUR_2020</strain>
    </source>
</reference>
<dbReference type="GO" id="GO:0006281">
    <property type="term" value="P:DNA repair"/>
    <property type="evidence" value="ECO:0007669"/>
    <property type="project" value="UniProtKB-ARBA"/>
</dbReference>
<dbReference type="EMBL" id="JACEFF010000837">
    <property type="protein sequence ID" value="KAH9630138.1"/>
    <property type="molecule type" value="Genomic_DNA"/>
</dbReference>
<protein>
    <recommendedName>
        <fullName evidence="7">YqaJ viral recombinase domain-containing protein</fullName>
    </recommendedName>
</protein>
<evidence type="ECO:0000259" key="2">
    <source>
        <dbReference type="Pfam" id="PF09588"/>
    </source>
</evidence>
<dbReference type="PANTHER" id="PTHR46609:SF8">
    <property type="entry name" value="YQAJ VIRAL RECOMBINASE DOMAIN-CONTAINING PROTEIN"/>
    <property type="match status" value="1"/>
</dbReference>
<dbReference type="InterPro" id="IPR019080">
    <property type="entry name" value="YqaJ_viral_recombinase"/>
</dbReference>
<dbReference type="Pfam" id="PF09588">
    <property type="entry name" value="YqaJ"/>
    <property type="match status" value="1"/>
</dbReference>
<dbReference type="Gene3D" id="3.90.320.10">
    <property type="match status" value="1"/>
</dbReference>
<dbReference type="InterPro" id="IPR049012">
    <property type="entry name" value="Mutator_transp_dom"/>
</dbReference>
<accession>A0A922SAP1</accession>
<evidence type="ECO:0000313" key="6">
    <source>
        <dbReference type="Proteomes" id="UP000814243"/>
    </source>
</evidence>
<proteinExistence type="predicted"/>
<feature type="domain" description="YqaJ viral recombinase" evidence="2">
    <location>
        <begin position="733"/>
        <end position="880"/>
    </location>
</feature>
<feature type="region of interest" description="Disordered" evidence="1">
    <location>
        <begin position="965"/>
        <end position="989"/>
    </location>
</feature>
<gene>
    <name evidence="5" type="ORF">HF086_004844</name>
</gene>
<comment type="caution">
    <text evidence="5">The sequence shown here is derived from an EMBL/GenBank/DDBJ whole genome shotgun (WGS) entry which is preliminary data.</text>
</comment>
<dbReference type="PANTHER" id="PTHR46609">
    <property type="entry name" value="EXONUCLEASE, PHAGE-TYPE/RECB, C-TERMINAL DOMAIN-CONTAINING PROTEIN"/>
    <property type="match status" value="1"/>
</dbReference>
<dbReference type="Pfam" id="PF20700">
    <property type="entry name" value="Mutator"/>
    <property type="match status" value="1"/>
</dbReference>
<feature type="compositionally biased region" description="Basic and acidic residues" evidence="1">
    <location>
        <begin position="148"/>
        <end position="157"/>
    </location>
</feature>
<dbReference type="InterPro" id="IPR011604">
    <property type="entry name" value="PDDEXK-like_dom_sf"/>
</dbReference>